<name>A0A7R9PMH5_TIMGE</name>
<dbReference type="SMART" id="SM00225">
    <property type="entry name" value="BTB"/>
    <property type="match status" value="1"/>
</dbReference>
<dbReference type="SUPFAM" id="SSF54695">
    <property type="entry name" value="POZ domain"/>
    <property type="match status" value="1"/>
</dbReference>
<feature type="compositionally biased region" description="Acidic residues" evidence="1">
    <location>
        <begin position="256"/>
        <end position="267"/>
    </location>
</feature>
<feature type="compositionally biased region" description="Pro residues" evidence="1">
    <location>
        <begin position="305"/>
        <end position="316"/>
    </location>
</feature>
<feature type="region of interest" description="Disordered" evidence="1">
    <location>
        <begin position="171"/>
        <end position="347"/>
    </location>
</feature>
<gene>
    <name evidence="3" type="ORF">TGEB3V08_LOCUS6606</name>
</gene>
<evidence type="ECO:0000313" key="3">
    <source>
        <dbReference type="EMBL" id="CAD7596964.1"/>
    </source>
</evidence>
<organism evidence="3">
    <name type="scientific">Timema genevievae</name>
    <name type="common">Walking stick</name>
    <dbReference type="NCBI Taxonomy" id="629358"/>
    <lineage>
        <taxon>Eukaryota</taxon>
        <taxon>Metazoa</taxon>
        <taxon>Ecdysozoa</taxon>
        <taxon>Arthropoda</taxon>
        <taxon>Hexapoda</taxon>
        <taxon>Insecta</taxon>
        <taxon>Pterygota</taxon>
        <taxon>Neoptera</taxon>
        <taxon>Polyneoptera</taxon>
        <taxon>Phasmatodea</taxon>
        <taxon>Timematodea</taxon>
        <taxon>Timematoidea</taxon>
        <taxon>Timematidae</taxon>
        <taxon>Timema</taxon>
    </lineage>
</organism>
<dbReference type="Pfam" id="PF00651">
    <property type="entry name" value="BTB"/>
    <property type="match status" value="1"/>
</dbReference>
<feature type="compositionally biased region" description="Polar residues" evidence="1">
    <location>
        <begin position="330"/>
        <end position="346"/>
    </location>
</feature>
<evidence type="ECO:0000259" key="2">
    <source>
        <dbReference type="PROSITE" id="PS50097"/>
    </source>
</evidence>
<dbReference type="Gene3D" id="3.30.710.10">
    <property type="entry name" value="Potassium Channel Kv1.1, Chain A"/>
    <property type="match status" value="1"/>
</dbReference>
<dbReference type="InterPro" id="IPR000210">
    <property type="entry name" value="BTB/POZ_dom"/>
</dbReference>
<feature type="compositionally biased region" description="Low complexity" evidence="1">
    <location>
        <begin position="268"/>
        <end position="304"/>
    </location>
</feature>
<dbReference type="InterPro" id="IPR011333">
    <property type="entry name" value="SKP1/BTB/POZ_sf"/>
</dbReference>
<dbReference type="AlphaFoldDB" id="A0A7R9PMH5"/>
<proteinExistence type="predicted"/>
<reference evidence="3" key="1">
    <citation type="submission" date="2020-11" db="EMBL/GenBank/DDBJ databases">
        <authorList>
            <person name="Tran Van P."/>
        </authorList>
    </citation>
    <scope>NUCLEOTIDE SEQUENCE</scope>
</reference>
<accession>A0A7R9PMH5</accession>
<dbReference type="PROSITE" id="PS50097">
    <property type="entry name" value="BTB"/>
    <property type="match status" value="1"/>
</dbReference>
<dbReference type="EMBL" id="OE841754">
    <property type="protein sequence ID" value="CAD7596964.1"/>
    <property type="molecule type" value="Genomic_DNA"/>
</dbReference>
<feature type="compositionally biased region" description="Low complexity" evidence="1">
    <location>
        <begin position="233"/>
        <end position="252"/>
    </location>
</feature>
<sequence>MAWASITYPEHPSTLVAAVSTYYEQESYMDVSFMCAGLERVEAHRLVLTSVSPFMKTLLMEHSGPEPPVISLPDVSQHLLRLVLQFLYDGVMKVCDILIYRLRFEPDWVRQLLIEQFTCFGVALGYTATDGDIGVNQDELAEFKNILTVLGIKVPNATVVKLNERIPAKLNPTKDPFVRRPPKRPSPVARSRSPALVAVPPPTPSKVTNVDPSDDPLNVPDFYFRPQPSQPETADVTVGSAAASTATPIMEPDPMPMDDEEEEEEAAALEVPVVPVSRSSVTPQTSPPITNTSRRSTRSSIKPATPQPTPQRPPSPEVLIKVEREDEEMSQSNSSLVNTNATTSRPLSDYAQPLKKQGQALSGCTQTSVEARAGAVKLRPNLEEARAGAVELCPNLEEARAAPVGPFPKP</sequence>
<evidence type="ECO:0000256" key="1">
    <source>
        <dbReference type="SAM" id="MobiDB-lite"/>
    </source>
</evidence>
<feature type="domain" description="BTB" evidence="2">
    <location>
        <begin position="29"/>
        <end position="96"/>
    </location>
</feature>
<protein>
    <recommendedName>
        <fullName evidence="2">BTB domain-containing protein</fullName>
    </recommendedName>
</protein>